<evidence type="ECO:0000256" key="3">
    <source>
        <dbReference type="PIRSR" id="PIRSR637359-2"/>
    </source>
</evidence>
<feature type="binding site" evidence="3">
    <location>
        <begin position="177"/>
        <end position="181"/>
    </location>
    <ligand>
        <name>3'-phosphoadenylyl sulfate</name>
        <dbReference type="ChEBI" id="CHEBI:58339"/>
    </ligand>
</feature>
<dbReference type="HOGENOM" id="CLU_017703_4_1_1"/>
<dbReference type="GO" id="GO:0008146">
    <property type="term" value="F:sulfotransferase activity"/>
    <property type="evidence" value="ECO:0007669"/>
    <property type="project" value="InterPro"/>
</dbReference>
<feature type="region of interest" description="Disordered" evidence="5">
    <location>
        <begin position="154"/>
        <end position="181"/>
    </location>
</feature>
<reference evidence="8" key="3">
    <citation type="submission" date="2015-06" db="UniProtKB">
        <authorList>
            <consortium name="EnsemblMetazoa"/>
        </authorList>
    </citation>
    <scope>IDENTIFICATION</scope>
</reference>
<dbReference type="EnsemblMetazoa" id="HelroT157311">
    <property type="protein sequence ID" value="HelroP157311"/>
    <property type="gene ID" value="HelroG157311"/>
</dbReference>
<organism evidence="8 9">
    <name type="scientific">Helobdella robusta</name>
    <name type="common">Californian leech</name>
    <dbReference type="NCBI Taxonomy" id="6412"/>
    <lineage>
        <taxon>Eukaryota</taxon>
        <taxon>Metazoa</taxon>
        <taxon>Spiralia</taxon>
        <taxon>Lophotrochozoa</taxon>
        <taxon>Annelida</taxon>
        <taxon>Clitellata</taxon>
        <taxon>Hirudinea</taxon>
        <taxon>Rhynchobdellida</taxon>
        <taxon>Glossiphoniidae</taxon>
        <taxon>Helobdella</taxon>
    </lineage>
</organism>
<feature type="binding site" evidence="3">
    <location>
        <position position="49"/>
    </location>
    <ligand>
        <name>3'-phosphoadenylyl sulfate</name>
        <dbReference type="ChEBI" id="CHEBI:58339"/>
    </ligand>
</feature>
<dbReference type="InterPro" id="IPR027417">
    <property type="entry name" value="P-loop_NTPase"/>
</dbReference>
<keyword evidence="4" id="KW-1015">Disulfide bond</keyword>
<gene>
    <name evidence="8" type="primary">20197694</name>
    <name evidence="7" type="ORF">HELRODRAFT_157311</name>
</gene>
<evidence type="ECO:0000313" key="8">
    <source>
        <dbReference type="EnsemblMetazoa" id="HelroP157311"/>
    </source>
</evidence>
<evidence type="ECO:0000256" key="4">
    <source>
        <dbReference type="PIRSR" id="PIRSR637359-3"/>
    </source>
</evidence>
<sequence>MPQASWRQVTIEKTPSYFVTKNVPKRIFTMSPKMKLIIVVRDPVTRAISDYTQAKAKKKQMPSFEEMVFLGGSRAKNWGAIRIGVYSNYLKRWLKYFPARNIHIVHGERLINDPGAELALLQDFLGLERQVTQESFYFDPVKKFPCLRYKQSLSSSSSSSKPTTSSSFQTQCLGKTKGRRHPKVDPMTLTYLRDYYRPYNQLFYRMIGVNFAWP</sequence>
<name>T1EM94_HELRO</name>
<evidence type="ECO:0000313" key="7">
    <source>
        <dbReference type="EMBL" id="ESO00917.1"/>
    </source>
</evidence>
<dbReference type="OMA" id="FVNVMPK"/>
<feature type="domain" description="Sulfotransferase" evidence="6">
    <location>
        <begin position="21"/>
        <end position="197"/>
    </location>
</feature>
<dbReference type="GeneID" id="20197694"/>
<dbReference type="Gene3D" id="3.40.50.300">
    <property type="entry name" value="P-loop containing nucleotide triphosphate hydrolases"/>
    <property type="match status" value="1"/>
</dbReference>
<reference evidence="7 9" key="2">
    <citation type="journal article" date="2013" name="Nature">
        <title>Insights into bilaterian evolution from three spiralian genomes.</title>
        <authorList>
            <person name="Simakov O."/>
            <person name="Marletaz F."/>
            <person name="Cho S.J."/>
            <person name="Edsinger-Gonzales E."/>
            <person name="Havlak P."/>
            <person name="Hellsten U."/>
            <person name="Kuo D.H."/>
            <person name="Larsson T."/>
            <person name="Lv J."/>
            <person name="Arendt D."/>
            <person name="Savage R."/>
            <person name="Osoegawa K."/>
            <person name="de Jong P."/>
            <person name="Grimwood J."/>
            <person name="Chapman J.A."/>
            <person name="Shapiro H."/>
            <person name="Aerts A."/>
            <person name="Otillar R.P."/>
            <person name="Terry A.Y."/>
            <person name="Boore J.L."/>
            <person name="Grigoriev I.V."/>
            <person name="Lindberg D.R."/>
            <person name="Seaver E.C."/>
            <person name="Weisblat D.A."/>
            <person name="Putnam N.H."/>
            <person name="Rokhsar D.S."/>
        </authorList>
    </citation>
    <scope>NUCLEOTIDE SEQUENCE</scope>
</reference>
<evidence type="ECO:0000256" key="1">
    <source>
        <dbReference type="ARBA" id="ARBA00022679"/>
    </source>
</evidence>
<dbReference type="EMBL" id="AMQM01005268">
    <property type="status" value="NOT_ANNOTATED_CDS"/>
    <property type="molecule type" value="Genomic_DNA"/>
</dbReference>
<dbReference type="RefSeq" id="XP_009021088.1">
    <property type="nucleotide sequence ID" value="XM_009022840.1"/>
</dbReference>
<dbReference type="STRING" id="6412.T1EM94"/>
<dbReference type="eggNOG" id="KOG3704">
    <property type="taxonomic scope" value="Eukaryota"/>
</dbReference>
<dbReference type="Pfam" id="PF00685">
    <property type="entry name" value="Sulfotransfer_1"/>
    <property type="match status" value="1"/>
</dbReference>
<dbReference type="CTD" id="20197694"/>
<feature type="disulfide bond" evidence="4">
    <location>
        <begin position="146"/>
        <end position="172"/>
    </location>
</feature>
<feature type="binding site" evidence="3">
    <location>
        <position position="41"/>
    </location>
    <ligand>
        <name>3'-phosphoadenylyl sulfate</name>
        <dbReference type="ChEBI" id="CHEBI:58339"/>
    </ligand>
</feature>
<dbReference type="SUPFAM" id="SSF52540">
    <property type="entry name" value="P-loop containing nucleoside triphosphate hydrolases"/>
    <property type="match status" value="1"/>
</dbReference>
<accession>T1EM94</accession>
<evidence type="ECO:0000256" key="2">
    <source>
        <dbReference type="ARBA" id="ARBA00023180"/>
    </source>
</evidence>
<dbReference type="InterPro" id="IPR000863">
    <property type="entry name" value="Sulfotransferase_dom"/>
</dbReference>
<dbReference type="PANTHER" id="PTHR10605:SF72">
    <property type="entry name" value="HEPARAN SULFATE 3-O SULFOTRANSFERASE-B, ISOFORM A"/>
    <property type="match status" value="1"/>
</dbReference>
<keyword evidence="2" id="KW-0325">Glycoprotein</keyword>
<reference evidence="9" key="1">
    <citation type="submission" date="2012-12" db="EMBL/GenBank/DDBJ databases">
        <authorList>
            <person name="Hellsten U."/>
            <person name="Grimwood J."/>
            <person name="Chapman J.A."/>
            <person name="Shapiro H."/>
            <person name="Aerts A."/>
            <person name="Otillar R.P."/>
            <person name="Terry A.Y."/>
            <person name="Boore J.L."/>
            <person name="Simakov O."/>
            <person name="Marletaz F."/>
            <person name="Cho S.-J."/>
            <person name="Edsinger-Gonzales E."/>
            <person name="Havlak P."/>
            <person name="Kuo D.-H."/>
            <person name="Larsson T."/>
            <person name="Lv J."/>
            <person name="Arendt D."/>
            <person name="Savage R."/>
            <person name="Osoegawa K."/>
            <person name="de Jong P."/>
            <person name="Lindberg D.R."/>
            <person name="Seaver E.C."/>
            <person name="Weisblat D.A."/>
            <person name="Putnam N.H."/>
            <person name="Grigoriev I.V."/>
            <person name="Rokhsar D.S."/>
        </authorList>
    </citation>
    <scope>NUCLEOTIDE SEQUENCE</scope>
</reference>
<protein>
    <recommendedName>
        <fullName evidence="6">Sulfotransferase domain-containing protein</fullName>
    </recommendedName>
</protein>
<evidence type="ECO:0000256" key="5">
    <source>
        <dbReference type="SAM" id="MobiDB-lite"/>
    </source>
</evidence>
<dbReference type="InParanoid" id="T1EM94"/>
<dbReference type="EMBL" id="KB096864">
    <property type="protein sequence ID" value="ESO00917.1"/>
    <property type="molecule type" value="Genomic_DNA"/>
</dbReference>
<feature type="compositionally biased region" description="Low complexity" evidence="5">
    <location>
        <begin position="154"/>
        <end position="167"/>
    </location>
</feature>
<dbReference type="PANTHER" id="PTHR10605">
    <property type="entry name" value="HEPARAN SULFATE SULFOTRANSFERASE"/>
    <property type="match status" value="1"/>
</dbReference>
<keyword evidence="1" id="KW-0808">Transferase</keyword>
<dbReference type="KEGG" id="hro:HELRODRAFT_157311"/>
<keyword evidence="9" id="KW-1185">Reference proteome</keyword>
<dbReference type="InterPro" id="IPR037359">
    <property type="entry name" value="NST/OST"/>
</dbReference>
<dbReference type="AlphaFoldDB" id="T1EM94"/>
<dbReference type="Proteomes" id="UP000015101">
    <property type="component" value="Unassembled WGS sequence"/>
</dbReference>
<evidence type="ECO:0000313" key="9">
    <source>
        <dbReference type="Proteomes" id="UP000015101"/>
    </source>
</evidence>
<proteinExistence type="predicted"/>
<dbReference type="OrthoDB" id="411451at2759"/>
<evidence type="ECO:0000259" key="6">
    <source>
        <dbReference type="Pfam" id="PF00685"/>
    </source>
</evidence>